<dbReference type="SMART" id="SM00233">
    <property type="entry name" value="PH"/>
    <property type="match status" value="1"/>
</dbReference>
<dbReference type="Gene3D" id="2.30.29.30">
    <property type="entry name" value="Pleckstrin-homology domain (PH domain)/Phosphotyrosine-binding domain (PTB)"/>
    <property type="match status" value="1"/>
</dbReference>
<gene>
    <name evidence="5" type="ORF">BOKJ2_LOCUS1974</name>
</gene>
<dbReference type="Proteomes" id="UP000783686">
    <property type="component" value="Unassembled WGS sequence"/>
</dbReference>
<protein>
    <recommendedName>
        <fullName evidence="7">Collagen type IV alpha-3-binding protein</fullName>
    </recommendedName>
</protein>
<dbReference type="EMBL" id="CAJFDH010000001">
    <property type="protein sequence ID" value="CAD5207290.1"/>
    <property type="molecule type" value="Genomic_DNA"/>
</dbReference>
<dbReference type="PANTHER" id="PTHR19308">
    <property type="entry name" value="PHOSPHATIDYLCHOLINE TRANSFER PROTEIN"/>
    <property type="match status" value="1"/>
</dbReference>
<dbReference type="SUPFAM" id="SSF55961">
    <property type="entry name" value="Bet v1-like"/>
    <property type="match status" value="1"/>
</dbReference>
<dbReference type="Pfam" id="PF01852">
    <property type="entry name" value="START"/>
    <property type="match status" value="1"/>
</dbReference>
<comment type="caution">
    <text evidence="5">The sequence shown here is derived from an EMBL/GenBank/DDBJ whole genome shotgun (WGS) entry which is preliminary data.</text>
</comment>
<dbReference type="InterPro" id="IPR002913">
    <property type="entry name" value="START_lipid-bd_dom"/>
</dbReference>
<dbReference type="AlphaFoldDB" id="A0A811JVG4"/>
<dbReference type="SMART" id="SM00234">
    <property type="entry name" value="START"/>
    <property type="match status" value="1"/>
</dbReference>
<dbReference type="InterPro" id="IPR051213">
    <property type="entry name" value="START_lipid_transfer"/>
</dbReference>
<organism evidence="5 6">
    <name type="scientific">Bursaphelenchus okinawaensis</name>
    <dbReference type="NCBI Taxonomy" id="465554"/>
    <lineage>
        <taxon>Eukaryota</taxon>
        <taxon>Metazoa</taxon>
        <taxon>Ecdysozoa</taxon>
        <taxon>Nematoda</taxon>
        <taxon>Chromadorea</taxon>
        <taxon>Rhabditida</taxon>
        <taxon>Tylenchina</taxon>
        <taxon>Tylenchomorpha</taxon>
        <taxon>Aphelenchoidea</taxon>
        <taxon>Aphelenchoididae</taxon>
        <taxon>Bursaphelenchus</taxon>
    </lineage>
</organism>
<evidence type="ECO:0000259" key="4">
    <source>
        <dbReference type="PROSITE" id="PS50848"/>
    </source>
</evidence>
<dbReference type="Proteomes" id="UP000614601">
    <property type="component" value="Unassembled WGS sequence"/>
</dbReference>
<dbReference type="EMBL" id="CAJFCW020000001">
    <property type="protein sequence ID" value="CAG9085092.1"/>
    <property type="molecule type" value="Genomic_DNA"/>
</dbReference>
<keyword evidence="2" id="KW-0256">Endoplasmic reticulum</keyword>
<evidence type="ECO:0000256" key="1">
    <source>
        <dbReference type="ARBA" id="ARBA00004240"/>
    </source>
</evidence>
<dbReference type="GO" id="GO:0035621">
    <property type="term" value="P:ER to Golgi ceramide transport"/>
    <property type="evidence" value="ECO:0007669"/>
    <property type="project" value="TreeGrafter"/>
</dbReference>
<evidence type="ECO:0000313" key="6">
    <source>
        <dbReference type="Proteomes" id="UP000614601"/>
    </source>
</evidence>
<dbReference type="Gene3D" id="3.30.530.20">
    <property type="match status" value="1"/>
</dbReference>
<dbReference type="GO" id="GO:0008289">
    <property type="term" value="F:lipid binding"/>
    <property type="evidence" value="ECO:0007669"/>
    <property type="project" value="InterPro"/>
</dbReference>
<feature type="domain" description="PH" evidence="3">
    <location>
        <begin position="4"/>
        <end position="97"/>
    </location>
</feature>
<reference evidence="5" key="1">
    <citation type="submission" date="2020-09" db="EMBL/GenBank/DDBJ databases">
        <authorList>
            <person name="Kikuchi T."/>
        </authorList>
    </citation>
    <scope>NUCLEOTIDE SEQUENCE</scope>
    <source>
        <strain evidence="5">SH1</strain>
    </source>
</reference>
<evidence type="ECO:0008006" key="7">
    <source>
        <dbReference type="Google" id="ProtNLM"/>
    </source>
</evidence>
<dbReference type="PROSITE" id="PS50003">
    <property type="entry name" value="PH_DOMAIN"/>
    <property type="match status" value="1"/>
</dbReference>
<dbReference type="InterPro" id="IPR011993">
    <property type="entry name" value="PH-like_dom_sf"/>
</dbReference>
<comment type="subcellular location">
    <subcellularLocation>
        <location evidence="1">Endoplasmic reticulum</location>
    </subcellularLocation>
</comment>
<keyword evidence="6" id="KW-1185">Reference proteome</keyword>
<dbReference type="InterPro" id="IPR001849">
    <property type="entry name" value="PH_domain"/>
</dbReference>
<dbReference type="PROSITE" id="PS50848">
    <property type="entry name" value="START"/>
    <property type="match status" value="1"/>
</dbReference>
<evidence type="ECO:0000256" key="2">
    <source>
        <dbReference type="ARBA" id="ARBA00022824"/>
    </source>
</evidence>
<name>A0A811JVG4_9BILA</name>
<evidence type="ECO:0000259" key="3">
    <source>
        <dbReference type="PROSITE" id="PS50003"/>
    </source>
</evidence>
<evidence type="ECO:0000313" key="5">
    <source>
        <dbReference type="EMBL" id="CAD5207290.1"/>
    </source>
</evidence>
<dbReference type="Pfam" id="PF00169">
    <property type="entry name" value="PH"/>
    <property type="match status" value="1"/>
</dbReference>
<sequence>MAEEISLSGVAFKYTNFLFGYQKRFFKLHKGTIYYYLSKENERDGCRKFRVLQNFKLEFDDDPNRLDICFPDERWSLRFSSVDEQNLWRDALDAFLQPQSSSKILSTEKWNRHVKEEPEKPQSSLISRTEYLSEPTYTFNPQRPVDLDLHRLEHMKENLPQQFQLVHEVLSKIVETRAAPLDLALVEQSVDRCKQIAEAMRYLQSVLPTIQVSPAEDALEVLAPSEQLNESMLSDDEWHDATSDNIFEDASNEIYESLRNRNLTPQPTRLDMNIEDEAPIFAEIRRVVDEQLNHALASVDEDGQWELFVKDGEMRMYKMENEVDGVVSDPLKAIHFVDGVTAREFIEHFYDPDLKKEWDDTLVSCKLVDKLNEETVVLHQLHKRVWPAAQRESLFWSHYREVHEQRQDGHNDAFFVCNHDCEREDVPLTDSSCVRVGLTIAMLCQTEVKGDPENPSRANVRCKIVYVAQVHPGGWVPASALRQVYKREYPKFLRQFSSYVLKKVNNKPLKL</sequence>
<dbReference type="InterPro" id="IPR023393">
    <property type="entry name" value="START-like_dom_sf"/>
</dbReference>
<dbReference type="GO" id="GO:0005783">
    <property type="term" value="C:endoplasmic reticulum"/>
    <property type="evidence" value="ECO:0007669"/>
    <property type="project" value="UniProtKB-SubCell"/>
</dbReference>
<accession>A0A811JVG4</accession>
<dbReference type="PANTHER" id="PTHR19308:SF53">
    <property type="entry name" value="CERAMIDE TRANSFER PROTEIN"/>
    <property type="match status" value="1"/>
</dbReference>
<feature type="domain" description="START" evidence="4">
    <location>
        <begin position="305"/>
        <end position="505"/>
    </location>
</feature>
<dbReference type="SUPFAM" id="SSF50729">
    <property type="entry name" value="PH domain-like"/>
    <property type="match status" value="1"/>
</dbReference>
<proteinExistence type="predicted"/>
<dbReference type="OrthoDB" id="2344588at2759"/>